<dbReference type="InterPro" id="IPR002372">
    <property type="entry name" value="PQQ_rpt_dom"/>
</dbReference>
<feature type="chain" id="PRO_5030609529" evidence="2">
    <location>
        <begin position="23"/>
        <end position="1053"/>
    </location>
</feature>
<evidence type="ECO:0000313" key="4">
    <source>
        <dbReference type="EMBL" id="NMM39916.1"/>
    </source>
</evidence>
<evidence type="ECO:0000313" key="5">
    <source>
        <dbReference type="Proteomes" id="UP000570493"/>
    </source>
</evidence>
<dbReference type="InterPro" id="IPR011047">
    <property type="entry name" value="Quinoprotein_ADH-like_sf"/>
</dbReference>
<dbReference type="InterPro" id="IPR013783">
    <property type="entry name" value="Ig-like_fold"/>
</dbReference>
<proteinExistence type="predicted"/>
<evidence type="ECO:0000256" key="1">
    <source>
        <dbReference type="SAM" id="MobiDB-lite"/>
    </source>
</evidence>
<accession>A0A7Y0DSJ2</accession>
<dbReference type="Gene3D" id="2.60.40.10">
    <property type="entry name" value="Immunoglobulins"/>
    <property type="match status" value="1"/>
</dbReference>
<gene>
    <name evidence="4" type="ORF">HHO47_03435</name>
</gene>
<dbReference type="RefSeq" id="WP_169018919.1">
    <property type="nucleotide sequence ID" value="NZ_JABBMT010000003.1"/>
</dbReference>
<keyword evidence="2" id="KW-0732">Signal</keyword>
<feature type="compositionally biased region" description="Polar residues" evidence="1">
    <location>
        <begin position="523"/>
        <end position="536"/>
    </location>
</feature>
<protein>
    <submittedName>
        <fullName evidence="4">PQQ-binding-like beta-propeller repeat protein</fullName>
    </submittedName>
</protein>
<organism evidence="4 5">
    <name type="scientific">Pseudoalteromonas arctica</name>
    <dbReference type="NCBI Taxonomy" id="394751"/>
    <lineage>
        <taxon>Bacteria</taxon>
        <taxon>Pseudomonadati</taxon>
        <taxon>Pseudomonadota</taxon>
        <taxon>Gammaproteobacteria</taxon>
        <taxon>Alteromonadales</taxon>
        <taxon>Pseudoalteromonadaceae</taxon>
        <taxon>Pseudoalteromonas</taxon>
    </lineage>
</organism>
<evidence type="ECO:0000256" key="2">
    <source>
        <dbReference type="SAM" id="SignalP"/>
    </source>
</evidence>
<dbReference type="SUPFAM" id="SSF50998">
    <property type="entry name" value="Quinoprotein alcohol dehydrogenase-like"/>
    <property type="match status" value="1"/>
</dbReference>
<dbReference type="InterPro" id="IPR052091">
    <property type="entry name" value="Beta-ala_Activ/Resist"/>
</dbReference>
<feature type="domain" description="Pyrrolo-quinoline quinone repeat" evidence="3">
    <location>
        <begin position="838"/>
        <end position="991"/>
    </location>
</feature>
<name>A0A7Y0DSJ2_9GAMM</name>
<dbReference type="Proteomes" id="UP000570493">
    <property type="component" value="Unassembled WGS sequence"/>
</dbReference>
<feature type="region of interest" description="Disordered" evidence="1">
    <location>
        <begin position="523"/>
        <end position="549"/>
    </location>
</feature>
<sequence>MSKLLFFVFYTLLFSLSTYANAYSASPYVKTLPNKIILVGNDVRINVPKPSLWHNESYLGIGYVNINKFLYQRSVTDLVIADEYVIFKNLPVGVNSILIKTAVIEHGEDDPYSQDVGATYPTHHVFNIEVKRLTRPQITLKSNLNVSIEPLKNAIIKFSASDAGNDLKTLKIKKGNKVVRTCTSRFSRCRFSFKGTAFGQYKFTAVAEDSFGIKSTSSPTATVNVVEKNTAPTVTLASNKTLVNAGGNVTFTLRATDNDTQSYNQIKSFKFCVGSSCRPVSNYNTSCLTTGRNLSCSISRNVSKNTVFKAIATDAGGAVESSTAVNINDTPTVAVSVSNSSPFIDEPFAINANANDSQGLRTYQICEYPAGSVPTAPTQCSGANLIKTCDVGASNCGINITKSSASSYKYYVFAEGLHGLKAHASVDVNILAPFGVRVVQLPTTITLNEPVNLKVHVGALTSAAKPLSSLKLLVNGKEQSISVSPVLPQNLPPSNTQHKEFSFSWIPKVAGGVSVQAIATDSSGKSRTSAPVTSHVSLPVPSTPSIQVGPQSNGQFTVKIEQVAYAQTYLVYENDNFIGEYSNQNYNVAISKGTKDHNKEFTYCAAAKNTVNGRVQTSARGTGNKCKTIKINNLLDSPEQPVFTTHNLQQSGPYRLSWQKNNDNLTAYYKLERWQGTPADPQTATKELLYSLSGLYKDINTLELGNFTYQISACNSQDSCTLGQQITINHIPAYIQQARLNPNCGINCMQITGVGFNNKKMRLDVRLRNTAEVFNYSLSSAQLSYIDEYNLQFKAPPRVIEGLNNGGLYLELSNGVSDAEKGSIIVDNTGANAGFDMISHAPVVSSTGSIYLGSGNDIYGLNASGQERWKVTTGGPVVAMPLLTTKNGRDNIVVGSFDHKVYSLNHDGVEQWVTQTRGPIKAAAQIDQHKNIYVGSMDKALYSLDQNTGAVQWQYILTSGITQQPVVSANNKIYVTTEDQQLHIIDRESVSLNALKWDDIDSSLIKNLLNNEPDGWQPSQQSQNIIQITKLFYALLQRAPTKAELTFLLTPSN</sequence>
<dbReference type="AlphaFoldDB" id="A0A7Y0DSJ2"/>
<dbReference type="GO" id="GO:0043041">
    <property type="term" value="P:amino acid activation for nonribosomal peptide biosynthetic process"/>
    <property type="evidence" value="ECO:0007669"/>
    <property type="project" value="TreeGrafter"/>
</dbReference>
<feature type="signal peptide" evidence="2">
    <location>
        <begin position="1"/>
        <end position="22"/>
    </location>
</feature>
<dbReference type="Gene3D" id="2.40.128.630">
    <property type="match status" value="1"/>
</dbReference>
<dbReference type="SMART" id="SM00564">
    <property type="entry name" value="PQQ"/>
    <property type="match status" value="4"/>
</dbReference>
<dbReference type="InterPro" id="IPR018391">
    <property type="entry name" value="PQQ_b-propeller_rpt"/>
</dbReference>
<comment type="caution">
    <text evidence="4">The sequence shown here is derived from an EMBL/GenBank/DDBJ whole genome shotgun (WGS) entry which is preliminary data.</text>
</comment>
<dbReference type="EMBL" id="JABBMT010000003">
    <property type="protein sequence ID" value="NMM39916.1"/>
    <property type="molecule type" value="Genomic_DNA"/>
</dbReference>
<evidence type="ECO:0000259" key="3">
    <source>
        <dbReference type="Pfam" id="PF13360"/>
    </source>
</evidence>
<reference evidence="4" key="1">
    <citation type="submission" date="2020-04" db="EMBL/GenBank/DDBJ databases">
        <title>Genome Sequencing for Pseudoaltermonas arctica.</title>
        <authorList>
            <person name="Elkins N.S."/>
        </authorList>
    </citation>
    <scope>NUCLEOTIDE SEQUENCE [LARGE SCALE GENOMIC DNA]</scope>
    <source>
        <strain evidence="4">NEC-BIFX-2020_0012</strain>
    </source>
</reference>
<keyword evidence="5" id="KW-1185">Reference proteome</keyword>
<dbReference type="Pfam" id="PF13360">
    <property type="entry name" value="PQQ_2"/>
    <property type="match status" value="1"/>
</dbReference>
<dbReference type="PANTHER" id="PTHR44394">
    <property type="entry name" value="BETA-ALANINE-ACTIVATING ENZYME"/>
    <property type="match status" value="1"/>
</dbReference>
<dbReference type="PANTHER" id="PTHR44394:SF1">
    <property type="entry name" value="BETA-ALANINE-ACTIVATING ENZYME"/>
    <property type="match status" value="1"/>
</dbReference>
<dbReference type="Gene3D" id="2.40.10.480">
    <property type="match status" value="1"/>
</dbReference>